<reference evidence="1 2" key="1">
    <citation type="journal article" date="2020" name="Cell">
        <title>Large-Scale Comparative Analyses of Tick Genomes Elucidate Their Genetic Diversity and Vector Capacities.</title>
        <authorList>
            <consortium name="Tick Genome and Microbiome Consortium (TIGMIC)"/>
            <person name="Jia N."/>
            <person name="Wang J."/>
            <person name="Shi W."/>
            <person name="Du L."/>
            <person name="Sun Y."/>
            <person name="Zhan W."/>
            <person name="Jiang J.F."/>
            <person name="Wang Q."/>
            <person name="Zhang B."/>
            <person name="Ji P."/>
            <person name="Bell-Sakyi L."/>
            <person name="Cui X.M."/>
            <person name="Yuan T.T."/>
            <person name="Jiang B.G."/>
            <person name="Yang W.F."/>
            <person name="Lam T.T."/>
            <person name="Chang Q.C."/>
            <person name="Ding S.J."/>
            <person name="Wang X.J."/>
            <person name="Zhu J.G."/>
            <person name="Ruan X.D."/>
            <person name="Zhao L."/>
            <person name="Wei J.T."/>
            <person name="Ye R.Z."/>
            <person name="Que T.C."/>
            <person name="Du C.H."/>
            <person name="Zhou Y.H."/>
            <person name="Cheng J.X."/>
            <person name="Dai P.F."/>
            <person name="Guo W.B."/>
            <person name="Han X.H."/>
            <person name="Huang E.J."/>
            <person name="Li L.F."/>
            <person name="Wei W."/>
            <person name="Gao Y.C."/>
            <person name="Liu J.Z."/>
            <person name="Shao H.Z."/>
            <person name="Wang X."/>
            <person name="Wang C.C."/>
            <person name="Yang T.C."/>
            <person name="Huo Q.B."/>
            <person name="Li W."/>
            <person name="Chen H.Y."/>
            <person name="Chen S.E."/>
            <person name="Zhou L.G."/>
            <person name="Ni X.B."/>
            <person name="Tian J.H."/>
            <person name="Sheng Y."/>
            <person name="Liu T."/>
            <person name="Pan Y.S."/>
            <person name="Xia L.Y."/>
            <person name="Li J."/>
            <person name="Zhao F."/>
            <person name="Cao W.C."/>
        </authorList>
    </citation>
    <scope>NUCLEOTIDE SEQUENCE [LARGE SCALE GENOMIC DNA]</scope>
    <source>
        <strain evidence="1">HaeL-2018</strain>
    </source>
</reference>
<protein>
    <submittedName>
        <fullName evidence="1">Uncharacterized protein</fullName>
    </submittedName>
</protein>
<accession>A0A9J6GZ89</accession>
<sequence>MITDVVKKGPRYSEVPDVQVHKLLVLNRRFAKKADSERQEHCVLKGVDSLAKTVPKPRTKKRPLKNVLHFLEIRTCAFSGRQNGDSVVVPEGVFSEKADQAISKNFRQVKTTGDENTK</sequence>
<dbReference type="Proteomes" id="UP000821853">
    <property type="component" value="Chromosome 8"/>
</dbReference>
<dbReference type="EMBL" id="JABSTR010000010">
    <property type="protein sequence ID" value="KAH9380754.1"/>
    <property type="molecule type" value="Genomic_DNA"/>
</dbReference>
<name>A0A9J6GZ89_HAELO</name>
<dbReference type="OMA" id="QEHCVLK"/>
<keyword evidence="2" id="KW-1185">Reference proteome</keyword>
<comment type="caution">
    <text evidence="1">The sequence shown here is derived from an EMBL/GenBank/DDBJ whole genome shotgun (WGS) entry which is preliminary data.</text>
</comment>
<organism evidence="1 2">
    <name type="scientific">Haemaphysalis longicornis</name>
    <name type="common">Bush tick</name>
    <dbReference type="NCBI Taxonomy" id="44386"/>
    <lineage>
        <taxon>Eukaryota</taxon>
        <taxon>Metazoa</taxon>
        <taxon>Ecdysozoa</taxon>
        <taxon>Arthropoda</taxon>
        <taxon>Chelicerata</taxon>
        <taxon>Arachnida</taxon>
        <taxon>Acari</taxon>
        <taxon>Parasitiformes</taxon>
        <taxon>Ixodida</taxon>
        <taxon>Ixodoidea</taxon>
        <taxon>Ixodidae</taxon>
        <taxon>Haemaphysalinae</taxon>
        <taxon>Haemaphysalis</taxon>
    </lineage>
</organism>
<evidence type="ECO:0000313" key="2">
    <source>
        <dbReference type="Proteomes" id="UP000821853"/>
    </source>
</evidence>
<dbReference type="VEuPathDB" id="VectorBase:HLOH_048680"/>
<evidence type="ECO:0000313" key="1">
    <source>
        <dbReference type="EMBL" id="KAH9380754.1"/>
    </source>
</evidence>
<dbReference type="AlphaFoldDB" id="A0A9J6GZ89"/>
<gene>
    <name evidence="1" type="ORF">HPB48_008864</name>
</gene>
<proteinExistence type="predicted"/>